<feature type="domain" description="O-antigen ligase-related" evidence="6">
    <location>
        <begin position="319"/>
        <end position="461"/>
    </location>
</feature>
<feature type="transmembrane region" description="Helical" evidence="5">
    <location>
        <begin position="97"/>
        <end position="114"/>
    </location>
</feature>
<feature type="transmembrane region" description="Helical" evidence="5">
    <location>
        <begin position="12"/>
        <end position="30"/>
    </location>
</feature>
<dbReference type="PANTHER" id="PTHR37422">
    <property type="entry name" value="TEICHURONIC ACID BIOSYNTHESIS PROTEIN TUAE"/>
    <property type="match status" value="1"/>
</dbReference>
<evidence type="ECO:0000256" key="3">
    <source>
        <dbReference type="ARBA" id="ARBA00022989"/>
    </source>
</evidence>
<feature type="transmembrane region" description="Helical" evidence="5">
    <location>
        <begin position="316"/>
        <end position="333"/>
    </location>
</feature>
<feature type="transmembrane region" description="Helical" evidence="5">
    <location>
        <begin position="475"/>
        <end position="492"/>
    </location>
</feature>
<feature type="transmembrane region" description="Helical" evidence="5">
    <location>
        <begin position="156"/>
        <end position="175"/>
    </location>
</feature>
<dbReference type="Pfam" id="PF04932">
    <property type="entry name" value="Wzy_C"/>
    <property type="match status" value="1"/>
</dbReference>
<reference evidence="7 8" key="1">
    <citation type="submission" date="2024-03" db="EMBL/GenBank/DDBJ databases">
        <title>Human intestinal bacterial collection.</title>
        <authorList>
            <person name="Pauvert C."/>
            <person name="Hitch T.C.A."/>
            <person name="Clavel T."/>
        </authorList>
    </citation>
    <scope>NUCLEOTIDE SEQUENCE [LARGE SCALE GENOMIC DNA]</scope>
    <source>
        <strain evidence="7 8">CLA-AA-H255</strain>
    </source>
</reference>
<name>A0ABV1BVR8_9FIRM</name>
<proteinExistence type="predicted"/>
<keyword evidence="2 5" id="KW-0812">Transmembrane</keyword>
<accession>A0ABV1BVR8</accession>
<feature type="transmembrane region" description="Helical" evidence="5">
    <location>
        <begin position="204"/>
        <end position="222"/>
    </location>
</feature>
<dbReference type="InterPro" id="IPR007016">
    <property type="entry name" value="O-antigen_ligase-rel_domated"/>
</dbReference>
<evidence type="ECO:0000313" key="7">
    <source>
        <dbReference type="EMBL" id="MEQ2379847.1"/>
    </source>
</evidence>
<dbReference type="Proteomes" id="UP001442364">
    <property type="component" value="Unassembled WGS sequence"/>
</dbReference>
<feature type="transmembrane region" description="Helical" evidence="5">
    <location>
        <begin position="120"/>
        <end position="144"/>
    </location>
</feature>
<dbReference type="InterPro" id="IPR051533">
    <property type="entry name" value="WaaL-like"/>
</dbReference>
<evidence type="ECO:0000256" key="5">
    <source>
        <dbReference type="SAM" id="Phobius"/>
    </source>
</evidence>
<keyword evidence="8" id="KW-1185">Reference proteome</keyword>
<feature type="transmembrane region" description="Helical" evidence="5">
    <location>
        <begin position="275"/>
        <end position="296"/>
    </location>
</feature>
<dbReference type="PANTHER" id="PTHR37422:SF13">
    <property type="entry name" value="LIPOPOLYSACCHARIDE BIOSYNTHESIS PROTEIN PA4999-RELATED"/>
    <property type="match status" value="1"/>
</dbReference>
<feature type="transmembrane region" description="Helical" evidence="5">
    <location>
        <begin position="345"/>
        <end position="367"/>
    </location>
</feature>
<evidence type="ECO:0000256" key="2">
    <source>
        <dbReference type="ARBA" id="ARBA00022692"/>
    </source>
</evidence>
<evidence type="ECO:0000256" key="4">
    <source>
        <dbReference type="ARBA" id="ARBA00023136"/>
    </source>
</evidence>
<organism evidence="7 8">
    <name type="scientific">[Lactobacillus] rogosae</name>
    <dbReference type="NCBI Taxonomy" id="706562"/>
    <lineage>
        <taxon>Bacteria</taxon>
        <taxon>Bacillati</taxon>
        <taxon>Bacillota</taxon>
        <taxon>Clostridia</taxon>
        <taxon>Lachnospirales</taxon>
        <taxon>Lachnospiraceae</taxon>
        <taxon>Lachnospira</taxon>
    </lineage>
</organism>
<comment type="subcellular location">
    <subcellularLocation>
        <location evidence="1">Membrane</location>
        <topology evidence="1">Multi-pass membrane protein</topology>
    </subcellularLocation>
</comment>
<dbReference type="RefSeq" id="WP_349153626.1">
    <property type="nucleotide sequence ID" value="NZ_JBBMER010000005.1"/>
</dbReference>
<keyword evidence="4 5" id="KW-0472">Membrane</keyword>
<gene>
    <name evidence="7" type="ORF">WMO14_08130</name>
</gene>
<comment type="caution">
    <text evidence="7">The sequence shown here is derived from an EMBL/GenBank/DDBJ whole genome shotgun (WGS) entry which is preliminary data.</text>
</comment>
<keyword evidence="3 5" id="KW-1133">Transmembrane helix</keyword>
<keyword evidence="7" id="KW-0436">Ligase</keyword>
<protein>
    <submittedName>
        <fullName evidence="7">O-antigen ligase family protein</fullName>
    </submittedName>
</protein>
<feature type="transmembrane region" description="Helical" evidence="5">
    <location>
        <begin position="42"/>
        <end position="66"/>
    </location>
</feature>
<evidence type="ECO:0000313" key="8">
    <source>
        <dbReference type="Proteomes" id="UP001442364"/>
    </source>
</evidence>
<feature type="transmembrane region" description="Helical" evidence="5">
    <location>
        <begin position="229"/>
        <end position="244"/>
    </location>
</feature>
<feature type="transmembrane region" description="Helical" evidence="5">
    <location>
        <begin position="444"/>
        <end position="468"/>
    </location>
</feature>
<sequence>MNKQNIYENVRYYIGKITVILMMVLFPFVMTDKLNNVTKTRYVFFVIIALVGWIAMLINEVVFRIIMSGDYPGAKKSLDIKKNFNIKIIYNIKNSKHIIYSVLLIASSIISYLVSPYKNIALYGAGSRYIGMIFFIAVALLYWTVSECYEFKEIDVILILTSSIMVHLVAVFNYMNIDILHLFSNLTIKEQTVYMSTLGNINVYGMYTGLTLSIAIAAYYKAETAAKEIFYYIAVISGIIGIIICDSDMALVAVVIPLVILFPYSIKSAVLIKKYIATLTAVLLAGRVAGCIKLIIPDKVRKLSNIMSGLISTNNIFNIIIVVLLLLYVLIVLSDNRLQKLLDNIKIRIVQIIYCVMAGGFGVYAIVRVISDNINKIGAFYITDSWGSGRGYIWSNLINGYKNYPFIYKIFGLGEGTVRKNLSYYSDSHWDILYGNVVDNAHSIWLQMLVTMGCVGVIILLVIFIHTLVNSAKHGVPDIIAGFGMAALVYAVQGAGNILEVITFPMFICAMAIVNCNKKIVK</sequence>
<evidence type="ECO:0000259" key="6">
    <source>
        <dbReference type="Pfam" id="PF04932"/>
    </source>
</evidence>
<evidence type="ECO:0000256" key="1">
    <source>
        <dbReference type="ARBA" id="ARBA00004141"/>
    </source>
</evidence>
<dbReference type="GO" id="GO:0016874">
    <property type="term" value="F:ligase activity"/>
    <property type="evidence" value="ECO:0007669"/>
    <property type="project" value="UniProtKB-KW"/>
</dbReference>
<dbReference type="EMBL" id="JBBMER010000005">
    <property type="protein sequence ID" value="MEQ2379847.1"/>
    <property type="molecule type" value="Genomic_DNA"/>
</dbReference>